<evidence type="ECO:0000313" key="1">
    <source>
        <dbReference type="Proteomes" id="UP000694865"/>
    </source>
</evidence>
<dbReference type="InterPro" id="IPR045153">
    <property type="entry name" value="Est1/Ebs1-like"/>
</dbReference>
<evidence type="ECO:0000313" key="2">
    <source>
        <dbReference type="RefSeq" id="XP_006818131.1"/>
    </source>
</evidence>
<dbReference type="GeneID" id="102802152"/>
<dbReference type="PANTHER" id="PTHR15696">
    <property type="entry name" value="SMG-7 SUPPRESSOR WITH MORPHOLOGICAL EFFECT ON GENITALIA PROTEIN 7"/>
    <property type="match status" value="1"/>
</dbReference>
<dbReference type="Proteomes" id="UP000694865">
    <property type="component" value="Unplaced"/>
</dbReference>
<accession>A0ABM0MDP0</accession>
<gene>
    <name evidence="2" type="primary">LOC102802152</name>
</gene>
<organism evidence="1 2">
    <name type="scientific">Saccoglossus kowalevskii</name>
    <name type="common">Acorn worm</name>
    <dbReference type="NCBI Taxonomy" id="10224"/>
    <lineage>
        <taxon>Eukaryota</taxon>
        <taxon>Metazoa</taxon>
        <taxon>Hemichordata</taxon>
        <taxon>Enteropneusta</taxon>
        <taxon>Harrimaniidae</taxon>
        <taxon>Saccoglossus</taxon>
    </lineage>
</organism>
<proteinExistence type="predicted"/>
<dbReference type="SUPFAM" id="SSF48452">
    <property type="entry name" value="TPR-like"/>
    <property type="match status" value="1"/>
</dbReference>
<protein>
    <submittedName>
        <fullName evidence="2">Protein SMG5-like</fullName>
    </submittedName>
</protein>
<dbReference type="InterPro" id="IPR011990">
    <property type="entry name" value="TPR-like_helical_dom_sf"/>
</dbReference>
<reference evidence="2" key="1">
    <citation type="submission" date="2025-08" db="UniProtKB">
        <authorList>
            <consortium name="RefSeq"/>
        </authorList>
    </citation>
    <scope>IDENTIFICATION</scope>
    <source>
        <tissue evidence="2">Testes</tissue>
    </source>
</reference>
<dbReference type="PANTHER" id="PTHR15696:SF7">
    <property type="entry name" value="NONSENSE-MEDIATED MRNA DECAY FACTOR"/>
    <property type="match status" value="1"/>
</dbReference>
<dbReference type="Gene3D" id="3.40.50.1010">
    <property type="entry name" value="5'-nuclease"/>
    <property type="match status" value="1"/>
</dbReference>
<name>A0ABM0MDP0_SACKO</name>
<sequence>MFSVNQSKDDDKDTDSVIDRMERKTETLKQLVSVLSEQGLVLSVKVFADWLIANPYIIDTCAQSSQSLWSRLSVFLNHLPEETQINNEDICESCEAISIVNSAIQYNDWHQTVPLTEDYALYKLPSLQQAHQHLEYNHSESAMLSKKDEALVRGTFLRQFGYHLANLTSSVLVYDQEKCLFLVSSQVTLNPDKPPAEDEKASLATWAETQMKMAEEETRRNQLMKDMAQLRLQSEVKQLEGSLEPKNQSNLSPYLVPDTRVLTHHLNIIKQFAACARFIIIIPRVGKLNAEYIIRDE</sequence>
<dbReference type="RefSeq" id="XP_006818131.1">
    <property type="nucleotide sequence ID" value="XM_006818068.1"/>
</dbReference>
<keyword evidence="1" id="KW-1185">Reference proteome</keyword>